<keyword evidence="2" id="KW-0067">ATP-binding</keyword>
<dbReference type="AlphaFoldDB" id="A0A345XR14"/>
<evidence type="ECO:0000313" key="6">
    <source>
        <dbReference type="EMBL" id="AXK34080.1"/>
    </source>
</evidence>
<feature type="region of interest" description="Disordered" evidence="4">
    <location>
        <begin position="511"/>
        <end position="556"/>
    </location>
</feature>
<dbReference type="PANTHER" id="PTHR16305">
    <property type="entry name" value="TESTICULAR SOLUBLE ADENYLYL CYCLASE"/>
    <property type="match status" value="1"/>
</dbReference>
<feature type="domain" description="Orc1-like AAA ATPase" evidence="5">
    <location>
        <begin position="9"/>
        <end position="184"/>
    </location>
</feature>
<dbReference type="EMBL" id="CP031320">
    <property type="protein sequence ID" value="AXK34080.1"/>
    <property type="molecule type" value="Genomic_DNA"/>
</dbReference>
<dbReference type="Proteomes" id="UP000254425">
    <property type="component" value="Chromosome"/>
</dbReference>
<feature type="compositionally biased region" description="Basic and acidic residues" evidence="4">
    <location>
        <begin position="511"/>
        <end position="528"/>
    </location>
</feature>
<dbReference type="SUPFAM" id="SSF52540">
    <property type="entry name" value="P-loop containing nucleoside triphosphate hydrolases"/>
    <property type="match status" value="1"/>
</dbReference>
<proteinExistence type="predicted"/>
<protein>
    <submittedName>
        <fullName evidence="6">ATPase</fullName>
    </submittedName>
</protein>
<dbReference type="RefSeq" id="WP_208879314.1">
    <property type="nucleotide sequence ID" value="NZ_CP031320.1"/>
</dbReference>
<keyword evidence="7" id="KW-1185">Reference proteome</keyword>
<dbReference type="GO" id="GO:0004016">
    <property type="term" value="F:adenylate cyclase activity"/>
    <property type="evidence" value="ECO:0007669"/>
    <property type="project" value="TreeGrafter"/>
</dbReference>
<feature type="compositionally biased region" description="Low complexity" evidence="4">
    <location>
        <begin position="941"/>
        <end position="955"/>
    </location>
</feature>
<keyword evidence="1" id="KW-0547">Nucleotide-binding</keyword>
<dbReference type="GO" id="GO:0005524">
    <property type="term" value="F:ATP binding"/>
    <property type="evidence" value="ECO:0007669"/>
    <property type="project" value="UniProtKB-KW"/>
</dbReference>
<evidence type="ECO:0000256" key="1">
    <source>
        <dbReference type="ARBA" id="ARBA00022741"/>
    </source>
</evidence>
<gene>
    <name evidence="6" type="ORF">DVA86_16855</name>
</gene>
<feature type="coiled-coil region" evidence="3">
    <location>
        <begin position="1064"/>
        <end position="1091"/>
    </location>
</feature>
<accession>A0A345XR14</accession>
<dbReference type="Pfam" id="PF13191">
    <property type="entry name" value="AAA_16"/>
    <property type="match status" value="1"/>
</dbReference>
<feature type="region of interest" description="Disordered" evidence="4">
    <location>
        <begin position="929"/>
        <end position="972"/>
    </location>
</feature>
<dbReference type="Gene3D" id="3.40.50.300">
    <property type="entry name" value="P-loop containing nucleotide triphosphate hydrolases"/>
    <property type="match status" value="1"/>
</dbReference>
<evidence type="ECO:0000256" key="3">
    <source>
        <dbReference type="SAM" id="Coils"/>
    </source>
</evidence>
<feature type="compositionally biased region" description="Pro residues" evidence="4">
    <location>
        <begin position="931"/>
        <end position="940"/>
    </location>
</feature>
<keyword evidence="3" id="KW-0175">Coiled coil</keyword>
<organism evidence="6 7">
    <name type="scientific">Streptomyces armeniacus</name>
    <dbReference type="NCBI Taxonomy" id="83291"/>
    <lineage>
        <taxon>Bacteria</taxon>
        <taxon>Bacillati</taxon>
        <taxon>Actinomycetota</taxon>
        <taxon>Actinomycetes</taxon>
        <taxon>Kitasatosporales</taxon>
        <taxon>Streptomycetaceae</taxon>
        <taxon>Streptomyces</taxon>
    </lineage>
</organism>
<evidence type="ECO:0000313" key="7">
    <source>
        <dbReference type="Proteomes" id="UP000254425"/>
    </source>
</evidence>
<reference evidence="6 7" key="1">
    <citation type="submission" date="2018-07" db="EMBL/GenBank/DDBJ databases">
        <title>Draft genome of the type strain Streptomyces armeniacus ATCC 15676.</title>
        <authorList>
            <person name="Labana P."/>
            <person name="Gosse J.T."/>
            <person name="Boddy C.N."/>
        </authorList>
    </citation>
    <scope>NUCLEOTIDE SEQUENCE [LARGE SCALE GENOMIC DNA]</scope>
    <source>
        <strain evidence="6 7">ATCC 15676</strain>
    </source>
</reference>
<evidence type="ECO:0000256" key="2">
    <source>
        <dbReference type="ARBA" id="ARBA00022840"/>
    </source>
</evidence>
<name>A0A345XR14_9ACTN</name>
<sequence>MTHPARPSLIGREHPAGVLRAEVGRVLESHGGLVFVTGEAGIGKTALAAEAAADAARRGARVLSASCWEGDGAPGYWPWVQVVRDLARTATTDEWSAATRTAGDSLPVLLGEAVPPTAPAGPGPAGADSASFRLHDAFTTLLAGAARSRPTVIVLDDLHWADPASLRLLEFVARHAWFERVLVIGTYRDVEAERHGHPAGELLLPLLSRATTVRLTGLDVAQVGALIARTTGSAPGDGLAAEVHRRTGGNPFFVEQTARLGPGAAADEPVGAGVRNAVERRLALLPPDVTELLRTAALLGHEFPADLLAAAHAARRDAAPGDAGGLLEAALAAGLVTRAGSGRHTFAHDLVRECLYAALGPDGRRAGHAAVVRALGAVPALSPAARAHHARLAVPLLPGPEAAAHLLTAARHACCRLAAEEAVGHYRAALEVAGHGPGRDRAAIELELADELDRAGELTAARETFTTVLRTGRELADAELVARAALGLHRLGNPDYSPDREIGLMDEARDGLERARDRTRDRDAHPEGGTDGVEGAEGADGTDGGQPGPGGGRFDPALTARVLAAGSMARTHRAVDEATGRKLAREAVALARERAGDETLGWCLLAHHDAMWGPGTDAERIAVLDELTAVARRAGDRELESLASFLRTLALLERGSPRGHDELGTFVALTERTRLPRHRFLAVSRRGSLAALSGRFEEARDLMDEARALGEQVGEVDRHRVWRDQVWALELLRGRTDAAEAVARTTTPGDPFVAVLEGFSAAHRGDAEAAARLFPDVEAAMRQLPCRFAPMLLVCRAQLAAATGDGALCEQAREAIAPVADRWAVFSGGGVVWGPMAHWAARVDAAQGRWDAAVAGFTAAAEAADLLGARPWSVLARAHLAGALRARGESGARDGGSAAEAAKAAEAAYAGAADEAAELGMSAALDGLAPPASPSAPASPAPLASAASPAPLASAEEIRTGDARTGSDASAPNVFRPDGQVWTLRYADRTVHVRDAKGLHDLRVLLARPGTEIPATELLDPSAGPGLTRSRRALGADPVLDEEARTAYREHVRRLDDGIRDAMARDDERRAAALDEERAALLDELRRATGLGGRPRRLGDEAERARQTVTARVRDVLRKLRTQHPELAEHLSAAVSTGAYCGYAPERPVRWSL</sequence>
<dbReference type="InterPro" id="IPR027417">
    <property type="entry name" value="P-loop_NTPase"/>
</dbReference>
<evidence type="ECO:0000256" key="4">
    <source>
        <dbReference type="SAM" id="MobiDB-lite"/>
    </source>
</evidence>
<evidence type="ECO:0000259" key="5">
    <source>
        <dbReference type="Pfam" id="PF13191"/>
    </source>
</evidence>
<dbReference type="GO" id="GO:0005737">
    <property type="term" value="C:cytoplasm"/>
    <property type="evidence" value="ECO:0007669"/>
    <property type="project" value="TreeGrafter"/>
</dbReference>
<dbReference type="KEGG" id="sarm:DVA86_16855"/>
<dbReference type="InterPro" id="IPR041664">
    <property type="entry name" value="AAA_16"/>
</dbReference>
<dbReference type="PANTHER" id="PTHR16305:SF35">
    <property type="entry name" value="TRANSCRIPTIONAL ACTIVATOR DOMAIN"/>
    <property type="match status" value="1"/>
</dbReference>
<feature type="compositionally biased region" description="Gly residues" evidence="4">
    <location>
        <begin position="541"/>
        <end position="553"/>
    </location>
</feature>